<evidence type="ECO:0000256" key="2">
    <source>
        <dbReference type="ARBA" id="ARBA00022475"/>
    </source>
</evidence>
<sequence>MLAIAQLSTGSRVPLVADALSLLLVRNPGAAFSVGSGSAWVFTVIGVLTAAVMIGVAVRLRGIRWGIALGLILGGAVGNLADRLLKPPSFGQGHVTDFIAYGNLFVGNVADILIVSGVLLCLIFLFSGHKPRLHPSLNADPNRG</sequence>
<dbReference type="GO" id="GO:0004190">
    <property type="term" value="F:aspartic-type endopeptidase activity"/>
    <property type="evidence" value="ECO:0007669"/>
    <property type="project" value="UniProtKB-KW"/>
</dbReference>
<evidence type="ECO:0000256" key="8">
    <source>
        <dbReference type="ARBA" id="ARBA00023136"/>
    </source>
</evidence>
<evidence type="ECO:0000256" key="9">
    <source>
        <dbReference type="RuleBase" id="RU004181"/>
    </source>
</evidence>
<dbReference type="PANTHER" id="PTHR33695">
    <property type="entry name" value="LIPOPROTEIN SIGNAL PEPTIDASE"/>
    <property type="match status" value="1"/>
</dbReference>
<feature type="transmembrane region" description="Helical" evidence="10">
    <location>
        <begin position="65"/>
        <end position="85"/>
    </location>
</feature>
<keyword evidence="12" id="KW-1185">Reference proteome</keyword>
<protein>
    <submittedName>
        <fullName evidence="11">Uncharacterized protein</fullName>
    </submittedName>
</protein>
<evidence type="ECO:0000313" key="12">
    <source>
        <dbReference type="Proteomes" id="UP000256486"/>
    </source>
</evidence>
<comment type="caution">
    <text evidence="11">The sequence shown here is derived from an EMBL/GenBank/DDBJ whole genome shotgun (WGS) entry which is preliminary data.</text>
</comment>
<keyword evidence="5" id="KW-0064">Aspartyl protease</keyword>
<dbReference type="GO" id="GO:0016020">
    <property type="term" value="C:membrane"/>
    <property type="evidence" value="ECO:0007669"/>
    <property type="project" value="InterPro"/>
</dbReference>
<dbReference type="InterPro" id="IPR001872">
    <property type="entry name" value="Peptidase_A8"/>
</dbReference>
<feature type="transmembrane region" description="Helical" evidence="10">
    <location>
        <begin position="105"/>
        <end position="126"/>
    </location>
</feature>
<dbReference type="EMBL" id="NBWZ01000002">
    <property type="protein sequence ID" value="RFA06557.1"/>
    <property type="molecule type" value="Genomic_DNA"/>
</dbReference>
<feature type="transmembrane region" description="Helical" evidence="10">
    <location>
        <begin position="39"/>
        <end position="58"/>
    </location>
</feature>
<dbReference type="Pfam" id="PF01252">
    <property type="entry name" value="Peptidase_A8"/>
    <property type="match status" value="1"/>
</dbReference>
<dbReference type="AlphaFoldDB" id="A0A3E0VCE2"/>
<gene>
    <name evidence="11" type="ORF">B7R54_19095</name>
</gene>
<dbReference type="OrthoDB" id="4308908at2"/>
<dbReference type="PANTHER" id="PTHR33695:SF1">
    <property type="entry name" value="LIPOPROTEIN SIGNAL PEPTIDASE"/>
    <property type="match status" value="1"/>
</dbReference>
<organism evidence="11 12">
    <name type="scientific">Subtercola boreus</name>
    <dbReference type="NCBI Taxonomy" id="120213"/>
    <lineage>
        <taxon>Bacteria</taxon>
        <taxon>Bacillati</taxon>
        <taxon>Actinomycetota</taxon>
        <taxon>Actinomycetes</taxon>
        <taxon>Micrococcales</taxon>
        <taxon>Microbacteriaceae</taxon>
        <taxon>Subtercola</taxon>
    </lineage>
</organism>
<name>A0A3E0VCE2_9MICO</name>
<evidence type="ECO:0000256" key="10">
    <source>
        <dbReference type="SAM" id="Phobius"/>
    </source>
</evidence>
<proteinExistence type="inferred from homology"/>
<dbReference type="Proteomes" id="UP000256486">
    <property type="component" value="Unassembled WGS sequence"/>
</dbReference>
<evidence type="ECO:0000256" key="4">
    <source>
        <dbReference type="ARBA" id="ARBA00022692"/>
    </source>
</evidence>
<evidence type="ECO:0000256" key="1">
    <source>
        <dbReference type="ARBA" id="ARBA00006139"/>
    </source>
</evidence>
<evidence type="ECO:0000256" key="6">
    <source>
        <dbReference type="ARBA" id="ARBA00022801"/>
    </source>
</evidence>
<reference evidence="11 12" key="1">
    <citation type="submission" date="2017-04" db="EMBL/GenBank/DDBJ databases">
        <title>Comparative genome analysis of Subtercola boreus.</title>
        <authorList>
            <person name="Cho Y.-J."/>
            <person name="Cho A."/>
            <person name="Kim O.-S."/>
            <person name="Lee J.-I."/>
        </authorList>
    </citation>
    <scope>NUCLEOTIDE SEQUENCE [LARGE SCALE GENOMIC DNA]</scope>
    <source>
        <strain evidence="11 12">K300</strain>
    </source>
</reference>
<keyword evidence="6" id="KW-0378">Hydrolase</keyword>
<accession>A0A3E0VCE2</accession>
<dbReference type="GO" id="GO:0006508">
    <property type="term" value="P:proteolysis"/>
    <property type="evidence" value="ECO:0007669"/>
    <property type="project" value="UniProtKB-KW"/>
</dbReference>
<evidence type="ECO:0000313" key="11">
    <source>
        <dbReference type="EMBL" id="RFA06557.1"/>
    </source>
</evidence>
<comment type="similarity">
    <text evidence="1 9">Belongs to the peptidase A8 family.</text>
</comment>
<keyword evidence="3" id="KW-0645">Protease</keyword>
<evidence type="ECO:0000256" key="7">
    <source>
        <dbReference type="ARBA" id="ARBA00022989"/>
    </source>
</evidence>
<keyword evidence="8 10" id="KW-0472">Membrane</keyword>
<keyword evidence="2" id="KW-1003">Cell membrane</keyword>
<evidence type="ECO:0000256" key="3">
    <source>
        <dbReference type="ARBA" id="ARBA00022670"/>
    </source>
</evidence>
<keyword evidence="7 10" id="KW-1133">Transmembrane helix</keyword>
<evidence type="ECO:0000256" key="5">
    <source>
        <dbReference type="ARBA" id="ARBA00022750"/>
    </source>
</evidence>
<keyword evidence="4 10" id="KW-0812">Transmembrane</keyword>
<dbReference type="PRINTS" id="PR00781">
    <property type="entry name" value="LIPOSIGPTASE"/>
</dbReference>